<dbReference type="EMBL" id="JAUYVI010000007">
    <property type="protein sequence ID" value="MDQ7250678.1"/>
    <property type="molecule type" value="Genomic_DNA"/>
</dbReference>
<reference evidence="3" key="1">
    <citation type="submission" date="2023-08" db="EMBL/GenBank/DDBJ databases">
        <title>Rhodospirillaceae gen. nov., a novel taxon isolated from the Yangtze River Yuezi River estuary sludge.</title>
        <authorList>
            <person name="Ruan L."/>
        </authorList>
    </citation>
    <scope>NUCLEOTIDE SEQUENCE [LARGE SCALE GENOMIC DNA]</scope>
    <source>
        <strain evidence="3">R-7</strain>
    </source>
</reference>
<feature type="compositionally biased region" description="Acidic residues" evidence="1">
    <location>
        <begin position="288"/>
        <end position="302"/>
    </location>
</feature>
<comment type="caution">
    <text evidence="2">The sequence shown here is derived from an EMBL/GenBank/DDBJ whole genome shotgun (WGS) entry which is preliminary data.</text>
</comment>
<proteinExistence type="predicted"/>
<evidence type="ECO:0000313" key="2">
    <source>
        <dbReference type="EMBL" id="MDQ7250678.1"/>
    </source>
</evidence>
<feature type="region of interest" description="Disordered" evidence="1">
    <location>
        <begin position="281"/>
        <end position="302"/>
    </location>
</feature>
<dbReference type="Pfam" id="PF10098">
    <property type="entry name" value="DUF2336"/>
    <property type="match status" value="1"/>
</dbReference>
<protein>
    <submittedName>
        <fullName evidence="2">DUF2336 domain-containing protein</fullName>
    </submittedName>
</protein>
<organism evidence="2 3">
    <name type="scientific">Dongia sedimenti</name>
    <dbReference type="NCBI Taxonomy" id="3064282"/>
    <lineage>
        <taxon>Bacteria</taxon>
        <taxon>Pseudomonadati</taxon>
        <taxon>Pseudomonadota</taxon>
        <taxon>Alphaproteobacteria</taxon>
        <taxon>Rhodospirillales</taxon>
        <taxon>Dongiaceae</taxon>
        <taxon>Dongia</taxon>
    </lineage>
</organism>
<feature type="region of interest" description="Disordered" evidence="1">
    <location>
        <begin position="1"/>
        <end position="23"/>
    </location>
</feature>
<dbReference type="Gene3D" id="1.25.10.10">
    <property type="entry name" value="Leucine-rich Repeat Variant"/>
    <property type="match status" value="1"/>
</dbReference>
<dbReference type="InterPro" id="IPR016024">
    <property type="entry name" value="ARM-type_fold"/>
</dbReference>
<evidence type="ECO:0000256" key="1">
    <source>
        <dbReference type="SAM" id="MobiDB-lite"/>
    </source>
</evidence>
<dbReference type="InterPro" id="IPR011989">
    <property type="entry name" value="ARM-like"/>
</dbReference>
<keyword evidence="3" id="KW-1185">Reference proteome</keyword>
<dbReference type="RefSeq" id="WP_379960276.1">
    <property type="nucleotide sequence ID" value="NZ_JAUYVI010000007.1"/>
</dbReference>
<evidence type="ECO:0000313" key="3">
    <source>
        <dbReference type="Proteomes" id="UP001230156"/>
    </source>
</evidence>
<accession>A0ABU0YVK5</accession>
<name>A0ABU0YVK5_9PROT</name>
<sequence>MIDYKKAKALAADPDPETRRRLAERGDVQPEILYFLAEDAEPEIRAAIAGNSATPRQADLVLAKDTDVGVRERLAHKIGRLAPNLSGEERAHIRELTLEVIGILAADRTARVRQVIAESLRHSHDAPLEVIRQLARDAEIKVAGPILESSPLLTDDELISIIRSKPIQGALEAIARRRRLGTPLADALVTAALSVPDGVLAVTELLKNHNAEIDAATMDRIFDVAPTYSAWHAPLVGRPTLGAGAMRRLAQFVSQALLGALKKRKDADPETVAAIAATEEDRLVAESSEPEDAEPAEAAENDEAVADAPVGEDAILAAIQAGQLGAVRAAIARDSGLPVLIVRKILGSASGKAITSLAWKAQYSVALAVALQIGPGAIPADQALQPRDGEYPLSDADMEWQLELSLTPTEAVTPPAARRASA</sequence>
<gene>
    <name evidence="2" type="ORF">Q8A70_23515</name>
</gene>
<dbReference type="Proteomes" id="UP001230156">
    <property type="component" value="Unassembled WGS sequence"/>
</dbReference>
<dbReference type="SUPFAM" id="SSF48371">
    <property type="entry name" value="ARM repeat"/>
    <property type="match status" value="1"/>
</dbReference>
<dbReference type="InterPro" id="IPR019285">
    <property type="entry name" value="DUF2336"/>
</dbReference>